<gene>
    <name evidence="2" type="ORF">IMCC12053_2328</name>
</gene>
<dbReference type="SUPFAM" id="SSF56747">
    <property type="entry name" value="Prim-pol domain"/>
    <property type="match status" value="1"/>
</dbReference>
<accession>A0A0N9ZKV0</accession>
<dbReference type="GO" id="GO:0004386">
    <property type="term" value="F:helicase activity"/>
    <property type="evidence" value="ECO:0007669"/>
    <property type="project" value="UniProtKB-KW"/>
</dbReference>
<keyword evidence="2" id="KW-0347">Helicase</keyword>
<dbReference type="KEGG" id="cmar:IMCC12053_2328"/>
<evidence type="ECO:0000256" key="1">
    <source>
        <dbReference type="SAM" id="MobiDB-lite"/>
    </source>
</evidence>
<keyword evidence="2" id="KW-0547">Nucleotide-binding</keyword>
<feature type="compositionally biased region" description="Basic and acidic residues" evidence="1">
    <location>
        <begin position="288"/>
        <end position="304"/>
    </location>
</feature>
<organism evidence="2 3">
    <name type="scientific">Celeribacter marinus</name>
    <dbReference type="NCBI Taxonomy" id="1397108"/>
    <lineage>
        <taxon>Bacteria</taxon>
        <taxon>Pseudomonadati</taxon>
        <taxon>Pseudomonadota</taxon>
        <taxon>Alphaproteobacteria</taxon>
        <taxon>Rhodobacterales</taxon>
        <taxon>Roseobacteraceae</taxon>
        <taxon>Celeribacter</taxon>
    </lineage>
</organism>
<sequence>MKDQSSAETAIDKAKAMIEGGWRIVPILPKQKRPAHTGWTEREFTSEDFRPDSGIGIVTGQGIVALDVDAYCEDVSAAIVTEAMRRFGATLERVGHPPKTALFYRGLDIKKRDVTLKPTGKAPNGKQEKLEVLGNGQQIVAFGIHPDTGQPYKWRDLKPWDTFVGGVDDLLPEITQAGLDDFLDWVAAEYGEQRKLSQRAAPMMVASAARGWGETALSNETAELVRTPEGDRNNALNTAAFRMGQIVGGGHLDEDEAVAALKQAALQMGLEAREIHPTIKSGLTAGKSEPRHPENRAAEAHLDAKTTKDADRIAKRIKDGLKAVLAEVGIKVDAIAVDAERVGKMIGRSFWSASQSKLHFLNREGHLVKFTQSEGWKFLLATFGSPIDPDDVNEWVSQVIPKDQKAVEKCLRAAIRAPVMDHILLYRQRDMIAWAVDMFATHEVFVLRENDAQIVLPHIPWMTGPIEMLYIDDFRTHWPDVDQVLKFIIDTRFAGDRKKAYLWWQADSDFGKGLFTGLLKDLGVVVETSTKEIEKVMEGQPVGLSADNFKRAIVLLVDEFKSVKSELKQLQNEIELSPKNQLRQRAAIYTKLFMSAENVASLVTSHGVEDQFANRMSFIENSGRIDDRPVFAANKSAYAVNLRNWIALTLNQHVEEYRKLGSSGAVTVADAAVTAFHASRGIGKQLGRVSESLYQIADAFREAMLNKDHDFSPDVINLTNGGVGLIRPRKLFEDWLADNYDQSERMTFVKKAKNVLALASRDGEVKVRLTSDRKSVKCLLLKE</sequence>
<keyword evidence="3" id="KW-1185">Reference proteome</keyword>
<keyword evidence="2" id="KW-0067">ATP-binding</keyword>
<proteinExistence type="predicted"/>
<dbReference type="Pfam" id="PF09250">
    <property type="entry name" value="Prim-Pol"/>
    <property type="match status" value="1"/>
</dbReference>
<dbReference type="RefSeq" id="WP_062219152.1">
    <property type="nucleotide sequence ID" value="NZ_CP012023.1"/>
</dbReference>
<dbReference type="EMBL" id="CP012023">
    <property type="protein sequence ID" value="ALI56275.1"/>
    <property type="molecule type" value="Genomic_DNA"/>
</dbReference>
<dbReference type="STRING" id="1397108.IMCC12053_2328"/>
<dbReference type="PATRIC" id="fig|1397108.4.peg.2379"/>
<feature type="region of interest" description="Disordered" evidence="1">
    <location>
        <begin position="282"/>
        <end position="304"/>
    </location>
</feature>
<dbReference type="Proteomes" id="UP000064920">
    <property type="component" value="Chromosome"/>
</dbReference>
<dbReference type="SMART" id="SM00943">
    <property type="entry name" value="Prim-Pol"/>
    <property type="match status" value="1"/>
</dbReference>
<dbReference type="OrthoDB" id="123525at2"/>
<evidence type="ECO:0000313" key="3">
    <source>
        <dbReference type="Proteomes" id="UP000064920"/>
    </source>
</evidence>
<name>A0A0N9ZKV0_9RHOB</name>
<dbReference type="AlphaFoldDB" id="A0A0N9ZKV0"/>
<reference evidence="2 3" key="1">
    <citation type="submission" date="2015-05" db="EMBL/GenBank/DDBJ databases">
        <authorList>
            <person name="Wang D.B."/>
            <person name="Wang M."/>
        </authorList>
    </citation>
    <scope>NUCLEOTIDE SEQUENCE [LARGE SCALE GENOMIC DNA]</scope>
    <source>
        <strain evidence="2 3">IMCC 12053</strain>
    </source>
</reference>
<keyword evidence="2" id="KW-0378">Hydrolase</keyword>
<protein>
    <submittedName>
        <fullName evidence="2">DNA primase/helicase, phage-associated</fullName>
    </submittedName>
</protein>
<dbReference type="CDD" id="cd04859">
    <property type="entry name" value="Prim_Pol"/>
    <property type="match status" value="1"/>
</dbReference>
<dbReference type="InterPro" id="IPR015330">
    <property type="entry name" value="DNA_primase/pol_bifunc_N"/>
</dbReference>
<evidence type="ECO:0000313" key="2">
    <source>
        <dbReference type="EMBL" id="ALI56275.1"/>
    </source>
</evidence>